<accession>A0ACB6YYJ9</accession>
<gene>
    <name evidence="1" type="ORF">BDM02DRAFT_2310718</name>
</gene>
<dbReference type="EMBL" id="MU118516">
    <property type="protein sequence ID" value="KAF9642357.1"/>
    <property type="molecule type" value="Genomic_DNA"/>
</dbReference>
<proteinExistence type="predicted"/>
<organism evidence="1 2">
    <name type="scientific">Thelephora ganbajun</name>
    <name type="common">Ganba fungus</name>
    <dbReference type="NCBI Taxonomy" id="370292"/>
    <lineage>
        <taxon>Eukaryota</taxon>
        <taxon>Fungi</taxon>
        <taxon>Dikarya</taxon>
        <taxon>Basidiomycota</taxon>
        <taxon>Agaricomycotina</taxon>
        <taxon>Agaricomycetes</taxon>
        <taxon>Thelephorales</taxon>
        <taxon>Thelephoraceae</taxon>
        <taxon>Thelephora</taxon>
    </lineage>
</organism>
<name>A0ACB6YYJ9_THEGA</name>
<reference evidence="1" key="1">
    <citation type="submission" date="2019-10" db="EMBL/GenBank/DDBJ databases">
        <authorList>
            <consortium name="DOE Joint Genome Institute"/>
            <person name="Kuo A."/>
            <person name="Miyauchi S."/>
            <person name="Kiss E."/>
            <person name="Drula E."/>
            <person name="Kohler A."/>
            <person name="Sanchez-Garcia M."/>
            <person name="Andreopoulos B."/>
            <person name="Barry K.W."/>
            <person name="Bonito G."/>
            <person name="Buee M."/>
            <person name="Carver A."/>
            <person name="Chen C."/>
            <person name="Cichocki N."/>
            <person name="Clum A."/>
            <person name="Culley D."/>
            <person name="Crous P.W."/>
            <person name="Fauchery L."/>
            <person name="Girlanda M."/>
            <person name="Hayes R."/>
            <person name="Keri Z."/>
            <person name="Labutti K."/>
            <person name="Lipzen A."/>
            <person name="Lombard V."/>
            <person name="Magnuson J."/>
            <person name="Maillard F."/>
            <person name="Morin E."/>
            <person name="Murat C."/>
            <person name="Nolan M."/>
            <person name="Ohm R."/>
            <person name="Pangilinan J."/>
            <person name="Pereira M."/>
            <person name="Perotto S."/>
            <person name="Peter M."/>
            <person name="Riley R."/>
            <person name="Sitrit Y."/>
            <person name="Stielow B."/>
            <person name="Szollosi G."/>
            <person name="Zifcakova L."/>
            <person name="Stursova M."/>
            <person name="Spatafora J.W."/>
            <person name="Tedersoo L."/>
            <person name="Vaario L.-M."/>
            <person name="Yamada A."/>
            <person name="Yan M."/>
            <person name="Wang P."/>
            <person name="Xu J."/>
            <person name="Bruns T."/>
            <person name="Baldrian P."/>
            <person name="Vilgalys R."/>
            <person name="Henrissat B."/>
            <person name="Grigoriev I.V."/>
            <person name="Hibbett D."/>
            <person name="Nagy L.G."/>
            <person name="Martin F.M."/>
        </authorList>
    </citation>
    <scope>NUCLEOTIDE SEQUENCE</scope>
    <source>
        <strain evidence="1">P2</strain>
    </source>
</reference>
<comment type="caution">
    <text evidence="1">The sequence shown here is derived from an EMBL/GenBank/DDBJ whole genome shotgun (WGS) entry which is preliminary data.</text>
</comment>
<protein>
    <submittedName>
        <fullName evidence="1">Uncharacterized protein</fullName>
    </submittedName>
</protein>
<sequence length="159" mass="17386">MRYINGYPGNPRKLPTVVSHFGAKEDFPEIHCSPTSLIILIRCPTVEASYLRRPTEVDGCGLVQTRGYIARNFRGRILAKLDERTVAQSIISQVKTLFACLAHPSGQGQPSSNGQATVLGRRVRSCYNGAVSNEGGQGWPITAPPIYSLVKRHDPEPIA</sequence>
<evidence type="ECO:0000313" key="1">
    <source>
        <dbReference type="EMBL" id="KAF9642357.1"/>
    </source>
</evidence>
<dbReference type="Proteomes" id="UP000886501">
    <property type="component" value="Unassembled WGS sequence"/>
</dbReference>
<keyword evidence="2" id="KW-1185">Reference proteome</keyword>
<reference evidence="1" key="2">
    <citation type="journal article" date="2020" name="Nat. Commun.">
        <title>Large-scale genome sequencing of mycorrhizal fungi provides insights into the early evolution of symbiotic traits.</title>
        <authorList>
            <person name="Miyauchi S."/>
            <person name="Kiss E."/>
            <person name="Kuo A."/>
            <person name="Drula E."/>
            <person name="Kohler A."/>
            <person name="Sanchez-Garcia M."/>
            <person name="Morin E."/>
            <person name="Andreopoulos B."/>
            <person name="Barry K.W."/>
            <person name="Bonito G."/>
            <person name="Buee M."/>
            <person name="Carver A."/>
            <person name="Chen C."/>
            <person name="Cichocki N."/>
            <person name="Clum A."/>
            <person name="Culley D."/>
            <person name="Crous P.W."/>
            <person name="Fauchery L."/>
            <person name="Girlanda M."/>
            <person name="Hayes R.D."/>
            <person name="Keri Z."/>
            <person name="LaButti K."/>
            <person name="Lipzen A."/>
            <person name="Lombard V."/>
            <person name="Magnuson J."/>
            <person name="Maillard F."/>
            <person name="Murat C."/>
            <person name="Nolan M."/>
            <person name="Ohm R.A."/>
            <person name="Pangilinan J."/>
            <person name="Pereira M.F."/>
            <person name="Perotto S."/>
            <person name="Peter M."/>
            <person name="Pfister S."/>
            <person name="Riley R."/>
            <person name="Sitrit Y."/>
            <person name="Stielow J.B."/>
            <person name="Szollosi G."/>
            <person name="Zifcakova L."/>
            <person name="Stursova M."/>
            <person name="Spatafora J.W."/>
            <person name="Tedersoo L."/>
            <person name="Vaario L.M."/>
            <person name="Yamada A."/>
            <person name="Yan M."/>
            <person name="Wang P."/>
            <person name="Xu J."/>
            <person name="Bruns T."/>
            <person name="Baldrian P."/>
            <person name="Vilgalys R."/>
            <person name="Dunand C."/>
            <person name="Henrissat B."/>
            <person name="Grigoriev I.V."/>
            <person name="Hibbett D."/>
            <person name="Nagy L.G."/>
            <person name="Martin F.M."/>
        </authorList>
    </citation>
    <scope>NUCLEOTIDE SEQUENCE</scope>
    <source>
        <strain evidence="1">P2</strain>
    </source>
</reference>
<evidence type="ECO:0000313" key="2">
    <source>
        <dbReference type="Proteomes" id="UP000886501"/>
    </source>
</evidence>